<accession>A0A139MTM3</accession>
<dbReference type="Pfam" id="PF02517">
    <property type="entry name" value="Rce1-like"/>
    <property type="match status" value="1"/>
</dbReference>
<dbReference type="GO" id="GO:0006508">
    <property type="term" value="P:proteolysis"/>
    <property type="evidence" value="ECO:0007669"/>
    <property type="project" value="UniProtKB-KW"/>
</dbReference>
<feature type="transmembrane region" description="Helical" evidence="2">
    <location>
        <begin position="38"/>
        <end position="58"/>
    </location>
</feature>
<feature type="domain" description="CAAX prenyl protease 2/Lysostaphin resistance protein A-like" evidence="3">
    <location>
        <begin position="130"/>
        <end position="217"/>
    </location>
</feature>
<evidence type="ECO:0000256" key="1">
    <source>
        <dbReference type="ARBA" id="ARBA00009067"/>
    </source>
</evidence>
<keyword evidence="2" id="KW-1133">Transmembrane helix</keyword>
<comment type="similarity">
    <text evidence="1">Belongs to the UPF0177 family.</text>
</comment>
<dbReference type="EMBL" id="LQOF01000307">
    <property type="protein sequence ID" value="KXT67100.1"/>
    <property type="molecule type" value="Genomic_DNA"/>
</dbReference>
<keyword evidence="2" id="KW-0472">Membrane</keyword>
<gene>
    <name evidence="4" type="ORF">SGADD02_01507</name>
</gene>
<dbReference type="RefSeq" id="WP_061458939.1">
    <property type="nucleotide sequence ID" value="NZ_CP113954.2"/>
</dbReference>
<proteinExistence type="inferred from homology"/>
<comment type="caution">
    <text evidence="4">The sequence shown here is derived from an EMBL/GenBank/DDBJ whole genome shotgun (WGS) entry which is preliminary data.</text>
</comment>
<feature type="transmembrane region" description="Helical" evidence="2">
    <location>
        <begin position="79"/>
        <end position="106"/>
    </location>
</feature>
<reference evidence="4 5" key="1">
    <citation type="submission" date="2016-01" db="EMBL/GenBank/DDBJ databases">
        <title>Highly variable Streptococcus oralis are common among viridans streptococci isolated from primates.</title>
        <authorList>
            <person name="Denapaite D."/>
            <person name="Rieger M."/>
            <person name="Koendgen S."/>
            <person name="Brueckner R."/>
            <person name="Ochigava I."/>
            <person name="Kappeler P."/>
            <person name="Maetz-Rensing K."/>
            <person name="Leendertz F."/>
            <person name="Hakenbeck R."/>
        </authorList>
    </citation>
    <scope>NUCLEOTIDE SEQUENCE [LARGE SCALE GENOMIC DNA]</scope>
    <source>
        <strain evidence="4 5">DD02</strain>
    </source>
</reference>
<evidence type="ECO:0000256" key="2">
    <source>
        <dbReference type="SAM" id="Phobius"/>
    </source>
</evidence>
<feature type="transmembrane region" description="Helical" evidence="2">
    <location>
        <begin position="156"/>
        <end position="176"/>
    </location>
</feature>
<feature type="transmembrane region" description="Helical" evidence="2">
    <location>
        <begin position="182"/>
        <end position="199"/>
    </location>
</feature>
<evidence type="ECO:0000313" key="4">
    <source>
        <dbReference type="EMBL" id="KXT67100.1"/>
    </source>
</evidence>
<dbReference type="GO" id="GO:0004175">
    <property type="term" value="F:endopeptidase activity"/>
    <property type="evidence" value="ECO:0007669"/>
    <property type="project" value="UniProtKB-ARBA"/>
</dbReference>
<dbReference type="InterPro" id="IPR003675">
    <property type="entry name" value="Rce1/LyrA-like_dom"/>
</dbReference>
<keyword evidence="4" id="KW-0378">Hydrolase</keyword>
<evidence type="ECO:0000259" key="3">
    <source>
        <dbReference type="Pfam" id="PF02517"/>
    </source>
</evidence>
<feature type="transmembrane region" description="Helical" evidence="2">
    <location>
        <begin position="211"/>
        <end position="228"/>
    </location>
</feature>
<feature type="transmembrane region" description="Helical" evidence="2">
    <location>
        <begin position="126"/>
        <end position="144"/>
    </location>
</feature>
<dbReference type="Proteomes" id="UP000070198">
    <property type="component" value="Unassembled WGS sequence"/>
</dbReference>
<dbReference type="AlphaFoldDB" id="A0A139MTM3"/>
<evidence type="ECO:0000313" key="5">
    <source>
        <dbReference type="Proteomes" id="UP000070198"/>
    </source>
</evidence>
<sequence length="229" mass="25584">MKIFLNVLKVLGIICLSLTCNSIPIVLLWVQNDLSTPIKWLLGIAYVIFILAVIFFLWKKLSAHDKENLFKQPIKLKDFGFVVLYWLAARIIAAGGTVIITALTGASSTANDEALMSVATYFSGGFFFYTVLYCLLIGIFGPIIEEMAYRAFPTYLLFNGKLTWVTGVVTTAIFALPHATTILEFILYFGMGSAFYLAYRRRGNIKDSMLVHILNNIPGAILFLLLPFV</sequence>
<protein>
    <submittedName>
        <fullName evidence="4">Membrane-bound protease, CAAX family</fullName>
    </submittedName>
</protein>
<keyword evidence="2" id="KW-0812">Transmembrane</keyword>
<dbReference type="PATRIC" id="fig|315405.11.peg.1771"/>
<name>A0A139MTM3_9STRE</name>
<dbReference type="GO" id="GO:0080120">
    <property type="term" value="P:CAAX-box protein maturation"/>
    <property type="evidence" value="ECO:0007669"/>
    <property type="project" value="UniProtKB-ARBA"/>
</dbReference>
<organism evidence="4 5">
    <name type="scientific">Streptococcus gallolyticus</name>
    <dbReference type="NCBI Taxonomy" id="315405"/>
    <lineage>
        <taxon>Bacteria</taxon>
        <taxon>Bacillati</taxon>
        <taxon>Bacillota</taxon>
        <taxon>Bacilli</taxon>
        <taxon>Lactobacillales</taxon>
        <taxon>Streptococcaceae</taxon>
        <taxon>Streptococcus</taxon>
    </lineage>
</organism>
<keyword evidence="4" id="KW-0645">Protease</keyword>